<feature type="modified residue" description="4-aspartylphosphate" evidence="8">
    <location>
        <position position="79"/>
    </location>
</feature>
<keyword evidence="6 9" id="KW-0238">DNA-binding</keyword>
<dbReference type="GO" id="GO:0005829">
    <property type="term" value="C:cytosol"/>
    <property type="evidence" value="ECO:0007669"/>
    <property type="project" value="TreeGrafter"/>
</dbReference>
<keyword evidence="4" id="KW-0902">Two-component regulatory system</keyword>
<dbReference type="InterPro" id="IPR036388">
    <property type="entry name" value="WH-like_DNA-bd_sf"/>
</dbReference>
<keyword evidence="2" id="KW-0963">Cytoplasm</keyword>
<evidence type="ECO:0000313" key="12">
    <source>
        <dbReference type="EMBL" id="KGJ88203.1"/>
    </source>
</evidence>
<reference evidence="12 13" key="1">
    <citation type="submission" date="2014-08" db="EMBL/GenBank/DDBJ databases">
        <title>Genomic and Phenotypic Diversity of Colwellia psychrerythraea strains from Disparate Marine Basins.</title>
        <authorList>
            <person name="Techtmann S.M."/>
            <person name="Stelling S.C."/>
            <person name="Utturkar S.M."/>
            <person name="Alshibli N."/>
            <person name="Harris A."/>
            <person name="Brown S.D."/>
            <person name="Hazen T.C."/>
        </authorList>
    </citation>
    <scope>NUCLEOTIDE SEQUENCE [LARGE SCALE GENOMIC DNA]</scope>
    <source>
        <strain evidence="12 13">GAB14E</strain>
    </source>
</reference>
<dbReference type="Gene3D" id="3.40.50.2300">
    <property type="match status" value="1"/>
</dbReference>
<evidence type="ECO:0000256" key="3">
    <source>
        <dbReference type="ARBA" id="ARBA00022553"/>
    </source>
</evidence>
<dbReference type="GO" id="GO:0000156">
    <property type="term" value="F:phosphorelay response regulator activity"/>
    <property type="evidence" value="ECO:0007669"/>
    <property type="project" value="TreeGrafter"/>
</dbReference>
<dbReference type="Gene3D" id="6.10.250.690">
    <property type="match status" value="1"/>
</dbReference>
<dbReference type="SUPFAM" id="SSF52172">
    <property type="entry name" value="CheY-like"/>
    <property type="match status" value="1"/>
</dbReference>
<dbReference type="InterPro" id="IPR011006">
    <property type="entry name" value="CheY-like_superfamily"/>
</dbReference>
<keyword evidence="3 8" id="KW-0597">Phosphoprotein</keyword>
<keyword evidence="5" id="KW-0805">Transcription regulation</keyword>
<organism evidence="12 13">
    <name type="scientific">Colwellia psychrerythraea</name>
    <name type="common">Vibrio psychroerythus</name>
    <dbReference type="NCBI Taxonomy" id="28229"/>
    <lineage>
        <taxon>Bacteria</taxon>
        <taxon>Pseudomonadati</taxon>
        <taxon>Pseudomonadota</taxon>
        <taxon>Gammaproteobacteria</taxon>
        <taxon>Alteromonadales</taxon>
        <taxon>Colwelliaceae</taxon>
        <taxon>Colwellia</taxon>
    </lineage>
</organism>
<dbReference type="SMART" id="SM00862">
    <property type="entry name" value="Trans_reg_C"/>
    <property type="match status" value="1"/>
</dbReference>
<evidence type="ECO:0000256" key="2">
    <source>
        <dbReference type="ARBA" id="ARBA00022490"/>
    </source>
</evidence>
<dbReference type="EMBL" id="JQEC01000068">
    <property type="protein sequence ID" value="KGJ88203.1"/>
    <property type="molecule type" value="Genomic_DNA"/>
</dbReference>
<evidence type="ECO:0000259" key="10">
    <source>
        <dbReference type="PROSITE" id="PS50110"/>
    </source>
</evidence>
<dbReference type="InterPro" id="IPR001789">
    <property type="entry name" value="Sig_transdc_resp-reg_receiver"/>
</dbReference>
<dbReference type="PROSITE" id="PS51755">
    <property type="entry name" value="OMPR_PHOB"/>
    <property type="match status" value="1"/>
</dbReference>
<evidence type="ECO:0000259" key="11">
    <source>
        <dbReference type="PROSITE" id="PS51755"/>
    </source>
</evidence>
<dbReference type="InterPro" id="IPR001867">
    <property type="entry name" value="OmpR/PhoB-type_DNA-bd"/>
</dbReference>
<gene>
    <name evidence="12" type="ORF">GAB14E_4232</name>
</gene>
<dbReference type="PANTHER" id="PTHR48111:SF47">
    <property type="entry name" value="TRANSCRIPTIONAL REGULATORY PROTEIN RSTA"/>
    <property type="match status" value="1"/>
</dbReference>
<accession>A0A099KF30</accession>
<dbReference type="PANTHER" id="PTHR48111">
    <property type="entry name" value="REGULATOR OF RPOS"/>
    <property type="match status" value="1"/>
</dbReference>
<dbReference type="Pfam" id="PF00072">
    <property type="entry name" value="Response_reg"/>
    <property type="match status" value="1"/>
</dbReference>
<dbReference type="FunFam" id="1.10.10.10:FF:000099">
    <property type="entry name" value="Two-component system response regulator TorR"/>
    <property type="match status" value="1"/>
</dbReference>
<dbReference type="InterPro" id="IPR039420">
    <property type="entry name" value="WalR-like"/>
</dbReference>
<feature type="domain" description="Response regulatory" evidence="10">
    <location>
        <begin position="30"/>
        <end position="143"/>
    </location>
</feature>
<evidence type="ECO:0000313" key="13">
    <source>
        <dbReference type="Proteomes" id="UP000029868"/>
    </source>
</evidence>
<evidence type="ECO:0000256" key="6">
    <source>
        <dbReference type="ARBA" id="ARBA00023125"/>
    </source>
</evidence>
<evidence type="ECO:0000256" key="8">
    <source>
        <dbReference type="PROSITE-ProRule" id="PRU00169"/>
    </source>
</evidence>
<dbReference type="SUPFAM" id="SSF46894">
    <property type="entry name" value="C-terminal effector domain of the bipartite response regulators"/>
    <property type="match status" value="1"/>
</dbReference>
<evidence type="ECO:0000256" key="1">
    <source>
        <dbReference type="ARBA" id="ARBA00004496"/>
    </source>
</evidence>
<dbReference type="Gene3D" id="1.10.10.10">
    <property type="entry name" value="Winged helix-like DNA-binding domain superfamily/Winged helix DNA-binding domain"/>
    <property type="match status" value="1"/>
</dbReference>
<keyword evidence="7" id="KW-0804">Transcription</keyword>
<evidence type="ECO:0000256" key="4">
    <source>
        <dbReference type="ARBA" id="ARBA00023012"/>
    </source>
</evidence>
<dbReference type="GO" id="GO:0032993">
    <property type="term" value="C:protein-DNA complex"/>
    <property type="evidence" value="ECO:0007669"/>
    <property type="project" value="TreeGrafter"/>
</dbReference>
<dbReference type="SMART" id="SM00448">
    <property type="entry name" value="REC"/>
    <property type="match status" value="1"/>
</dbReference>
<evidence type="ECO:0000256" key="7">
    <source>
        <dbReference type="ARBA" id="ARBA00023163"/>
    </source>
</evidence>
<proteinExistence type="predicted"/>
<feature type="domain" description="OmpR/PhoB-type" evidence="11">
    <location>
        <begin position="165"/>
        <end position="264"/>
    </location>
</feature>
<dbReference type="InterPro" id="IPR016032">
    <property type="entry name" value="Sig_transdc_resp-reg_C-effctor"/>
</dbReference>
<dbReference type="CDD" id="cd00383">
    <property type="entry name" value="trans_reg_C"/>
    <property type="match status" value="1"/>
</dbReference>
<dbReference type="GO" id="GO:0000976">
    <property type="term" value="F:transcription cis-regulatory region binding"/>
    <property type="evidence" value="ECO:0007669"/>
    <property type="project" value="TreeGrafter"/>
</dbReference>
<evidence type="ECO:0000256" key="9">
    <source>
        <dbReference type="PROSITE-ProRule" id="PRU01091"/>
    </source>
</evidence>
<feature type="DNA-binding region" description="OmpR/PhoB-type" evidence="9">
    <location>
        <begin position="165"/>
        <end position="264"/>
    </location>
</feature>
<dbReference type="Proteomes" id="UP000029868">
    <property type="component" value="Unassembled WGS sequence"/>
</dbReference>
<dbReference type="AlphaFoldDB" id="A0A099KF30"/>
<dbReference type="PROSITE" id="PS50110">
    <property type="entry name" value="RESPONSE_REGULATORY"/>
    <property type="match status" value="1"/>
</dbReference>
<comment type="caution">
    <text evidence="12">The sequence shown here is derived from an EMBL/GenBank/DDBJ whole genome shotgun (WGS) entry which is preliminary data.</text>
</comment>
<dbReference type="Pfam" id="PF00486">
    <property type="entry name" value="Trans_reg_C"/>
    <property type="match status" value="1"/>
</dbReference>
<evidence type="ECO:0000256" key="5">
    <source>
        <dbReference type="ARBA" id="ARBA00023015"/>
    </source>
</evidence>
<comment type="subcellular location">
    <subcellularLocation>
        <location evidence="1">Cytoplasm</location>
    </subcellularLocation>
</comment>
<protein>
    <submittedName>
        <fullName evidence="12">Two component transcriptional regulator, winged helix family</fullName>
    </submittedName>
</protein>
<dbReference type="GO" id="GO:0006355">
    <property type="term" value="P:regulation of DNA-templated transcription"/>
    <property type="evidence" value="ECO:0007669"/>
    <property type="project" value="InterPro"/>
</dbReference>
<dbReference type="PATRIC" id="fig|28229.3.peg.4208"/>
<sequence length="267" mass="30356">MPLFLTYQAKAFELTMTVIKQQDVSDCIADILIVEDDESLAQWMKKYLVLKNFTVNVISRGDLAVDYIKKHNPDIVVLDGMLPGLDGFDVCKAVRPAFTNAIIMVTARDEEIDEVLGLDAGADDYLTKPLRARALLARIDKWLKRQSATTLQEPMLENNMHHDDSVKLTLGKFIIDAQARSVSLDGEIINISTNEFDLLWILAERAGQVVARSELMMLLKGYEYDGFDRTVDLRISKLRKKLQDNTSQPYRIKTIWGKGYLLVKDAW</sequence>
<name>A0A099KF30_COLPS</name>